<evidence type="ECO:0000313" key="7">
    <source>
        <dbReference type="Proteomes" id="UP000827889"/>
    </source>
</evidence>
<dbReference type="Pfam" id="PF03108">
    <property type="entry name" value="DBD_Tnp_Mut"/>
    <property type="match status" value="1"/>
</dbReference>
<organism evidence="7 8">
    <name type="scientific">Rhodamnia argentea</name>
    <dbReference type="NCBI Taxonomy" id="178133"/>
    <lineage>
        <taxon>Eukaryota</taxon>
        <taxon>Viridiplantae</taxon>
        <taxon>Streptophyta</taxon>
        <taxon>Embryophyta</taxon>
        <taxon>Tracheophyta</taxon>
        <taxon>Spermatophyta</taxon>
        <taxon>Magnoliopsida</taxon>
        <taxon>eudicotyledons</taxon>
        <taxon>Gunneridae</taxon>
        <taxon>Pentapetalae</taxon>
        <taxon>rosids</taxon>
        <taxon>malvids</taxon>
        <taxon>Myrtales</taxon>
        <taxon>Myrtaceae</taxon>
        <taxon>Myrtoideae</taxon>
        <taxon>Myrteae</taxon>
        <taxon>Australasian group</taxon>
        <taxon>Rhodamnia</taxon>
    </lineage>
</organism>
<dbReference type="Proteomes" id="UP000827889">
    <property type="component" value="Chromosome 4"/>
</dbReference>
<dbReference type="InterPro" id="IPR007527">
    <property type="entry name" value="Znf_SWIM"/>
</dbReference>
<feature type="domain" description="SWIM-type" evidence="6">
    <location>
        <begin position="743"/>
        <end position="777"/>
    </location>
</feature>
<reference evidence="8" key="1">
    <citation type="submission" date="2025-08" db="UniProtKB">
        <authorList>
            <consortium name="RefSeq"/>
        </authorList>
    </citation>
    <scope>IDENTIFICATION</scope>
    <source>
        <tissue evidence="8">Leaf</tissue>
    </source>
</reference>
<accession>A0ABM3H9Y1</accession>
<name>A0ABM3H9Y1_9MYRT</name>
<dbReference type="Pfam" id="PF10551">
    <property type="entry name" value="MULE"/>
    <property type="match status" value="1"/>
</dbReference>
<dbReference type="InterPro" id="IPR004332">
    <property type="entry name" value="Transposase_MuDR"/>
</dbReference>
<dbReference type="SMART" id="SM00575">
    <property type="entry name" value="ZnF_PMZ"/>
    <property type="match status" value="1"/>
</dbReference>
<dbReference type="Pfam" id="PF04434">
    <property type="entry name" value="SWIM"/>
    <property type="match status" value="1"/>
</dbReference>
<evidence type="ECO:0000256" key="5">
    <source>
        <dbReference type="SAM" id="MobiDB-lite"/>
    </source>
</evidence>
<dbReference type="InterPro" id="IPR000270">
    <property type="entry name" value="PB1_dom"/>
</dbReference>
<evidence type="ECO:0000256" key="4">
    <source>
        <dbReference type="PROSITE-ProRule" id="PRU00325"/>
    </source>
</evidence>
<dbReference type="PROSITE" id="PS50966">
    <property type="entry name" value="ZF_SWIM"/>
    <property type="match status" value="1"/>
</dbReference>
<dbReference type="GeneID" id="115751003"/>
<gene>
    <name evidence="8" type="primary">LOC115751003</name>
</gene>
<evidence type="ECO:0000256" key="1">
    <source>
        <dbReference type="ARBA" id="ARBA00022723"/>
    </source>
</evidence>
<evidence type="ECO:0000256" key="3">
    <source>
        <dbReference type="ARBA" id="ARBA00022833"/>
    </source>
</evidence>
<sequence>MAKGKLILICQSGGQFSTNSDGSMSYTGGEANALEINQETLFDDLKLKLAEMWNLDVRSLSIKYFLPLNKRTLINLVNDKDLKRMYEFHGASVTADVYIMGREGFDPQSSRDHANRTNDIKLAETLPTGTAAATTSIVVAGAPVDSLIDVAVIDHNPPAVSTKSKAAPHNANRKITRFSSANSTLNGLVTVTVDSKALSPTQVDMSSTPADTVKKKRRTTLLKSIDSAPGIGSLIDEVGGTGKGTSRKKKIQKHLIPAVVVDEEQQEKAAPWSDNLVDCPVVADSVLSLEALVGAWREGITGEGQEFNSVPEFRDALQKYAIANRFAYKLKKNDSNRVSGICVIEGCSWRIHASWVPSSQSFVVKRMNKSHTCGGESWKAAHPAKNWLVSIIKDRLRDSPHHKPREIAQGIARDFGIELNYSQLWRGIEDAREQLLGSYKEAYNELPLFCEKVVEANPGSLAKLFTGDNGRFQHLFVSFRALIQGFNDGCRPLVFLDSISFKSKYHEVFLMASAVDGDDGSFPLAFAVVDVEDDSNWCWFLEQLRSAFSTSTPITFISDHEKGLENSVHQVFENGHYGYSIFHLVENFKKNVKGPFTGDGKGFLVSRLLAAAHAQRLDSFTAYIEQMKKVSSKAYDWIMQSEPDKWALASFKGEPFHFITVDIAEPYAKWIEEVKELPIVQKVEVLISKLVELFNARRTNSGNWVTKLTPSREEKLQEEHQRATSLKVLFSSDTVFEVHDNSINVVVDLQKRVCSCLEWKASGLPCRHALAVFYCTGKNSYDYCPECFTVDCYFITYSNSISPVRGPYEKSTDGKDPFTTHVLPPCTPKPSTKQNKKQQTKTEGVTKREVCCSTCGGVGHNKLTCKETLQIVNVIK</sequence>
<dbReference type="InterPro" id="IPR018289">
    <property type="entry name" value="MULE_transposase_dom"/>
</dbReference>
<dbReference type="PANTHER" id="PTHR31973">
    <property type="entry name" value="POLYPROTEIN, PUTATIVE-RELATED"/>
    <property type="match status" value="1"/>
</dbReference>
<evidence type="ECO:0000313" key="8">
    <source>
        <dbReference type="RefSeq" id="XP_048133416.1"/>
    </source>
</evidence>
<evidence type="ECO:0000259" key="6">
    <source>
        <dbReference type="PROSITE" id="PS50966"/>
    </source>
</evidence>
<dbReference type="SUPFAM" id="SSF54277">
    <property type="entry name" value="CAD &amp; PB1 domains"/>
    <property type="match status" value="1"/>
</dbReference>
<feature type="region of interest" description="Disordered" evidence="5">
    <location>
        <begin position="820"/>
        <end position="841"/>
    </location>
</feature>
<dbReference type="SMART" id="SM00666">
    <property type="entry name" value="PB1"/>
    <property type="match status" value="1"/>
</dbReference>
<protein>
    <submittedName>
        <fullName evidence="8">Uncharacterized protein LOC115751003</fullName>
    </submittedName>
</protein>
<keyword evidence="1" id="KW-0479">Metal-binding</keyword>
<dbReference type="PANTHER" id="PTHR31973:SF149">
    <property type="entry name" value="SWIM-TYPE DOMAIN-CONTAINING PROTEIN"/>
    <property type="match status" value="1"/>
</dbReference>
<proteinExistence type="predicted"/>
<keyword evidence="3" id="KW-0862">Zinc</keyword>
<keyword evidence="2 4" id="KW-0863">Zinc-finger</keyword>
<keyword evidence="7" id="KW-1185">Reference proteome</keyword>
<dbReference type="RefSeq" id="XP_048133416.1">
    <property type="nucleotide sequence ID" value="XM_048277459.1"/>
</dbReference>
<evidence type="ECO:0000256" key="2">
    <source>
        <dbReference type="ARBA" id="ARBA00022771"/>
    </source>
</evidence>
<dbReference type="InterPro" id="IPR006564">
    <property type="entry name" value="Znf_PMZ"/>
</dbReference>